<feature type="non-terminal residue" evidence="2">
    <location>
        <position position="1"/>
    </location>
</feature>
<sequence length="160" mass="18385">KMLEMLSSRTRAMGSPGLDNEHKILKSQPVVLISVMIFVVNNRTPLRVYLILYEPVVSNLVTRSWIVDLEGADVSSCRTIKLVLIFPPMCLPSLMIFQLFLVSFYLLLNLILQSFFSIITSVVLMIQSINYLKGDLGLNKTLKFVFSEWDIEFHPYHLNM</sequence>
<gene>
    <name evidence="2" type="ORF">L9F63_003755</name>
</gene>
<dbReference type="EMBL" id="JASPKZ010007836">
    <property type="protein sequence ID" value="KAJ9581896.1"/>
    <property type="molecule type" value="Genomic_DNA"/>
</dbReference>
<keyword evidence="1" id="KW-1133">Transmembrane helix</keyword>
<comment type="caution">
    <text evidence="2">The sequence shown here is derived from an EMBL/GenBank/DDBJ whole genome shotgun (WGS) entry which is preliminary data.</text>
</comment>
<proteinExistence type="predicted"/>
<name>A0AAD7ZK79_DIPPU</name>
<feature type="transmembrane region" description="Helical" evidence="1">
    <location>
        <begin position="114"/>
        <end position="132"/>
    </location>
</feature>
<feature type="non-terminal residue" evidence="2">
    <location>
        <position position="160"/>
    </location>
</feature>
<dbReference type="AlphaFoldDB" id="A0AAD7ZK79"/>
<evidence type="ECO:0000313" key="2">
    <source>
        <dbReference type="EMBL" id="KAJ9581896.1"/>
    </source>
</evidence>
<evidence type="ECO:0000313" key="3">
    <source>
        <dbReference type="Proteomes" id="UP001233999"/>
    </source>
</evidence>
<keyword evidence="1" id="KW-0472">Membrane</keyword>
<feature type="transmembrane region" description="Helical" evidence="1">
    <location>
        <begin position="82"/>
        <end position="108"/>
    </location>
</feature>
<keyword evidence="3" id="KW-1185">Reference proteome</keyword>
<accession>A0AAD7ZK79</accession>
<organism evidence="2 3">
    <name type="scientific">Diploptera punctata</name>
    <name type="common">Pacific beetle cockroach</name>
    <dbReference type="NCBI Taxonomy" id="6984"/>
    <lineage>
        <taxon>Eukaryota</taxon>
        <taxon>Metazoa</taxon>
        <taxon>Ecdysozoa</taxon>
        <taxon>Arthropoda</taxon>
        <taxon>Hexapoda</taxon>
        <taxon>Insecta</taxon>
        <taxon>Pterygota</taxon>
        <taxon>Neoptera</taxon>
        <taxon>Polyneoptera</taxon>
        <taxon>Dictyoptera</taxon>
        <taxon>Blattodea</taxon>
        <taxon>Blaberoidea</taxon>
        <taxon>Blaberidae</taxon>
        <taxon>Diplopterinae</taxon>
        <taxon>Diploptera</taxon>
    </lineage>
</organism>
<reference evidence="2" key="2">
    <citation type="submission" date="2023-05" db="EMBL/GenBank/DDBJ databases">
        <authorList>
            <person name="Fouks B."/>
        </authorList>
    </citation>
    <scope>NUCLEOTIDE SEQUENCE</scope>
    <source>
        <strain evidence="2">Stay&amp;Tobe</strain>
        <tissue evidence="2">Testes</tissue>
    </source>
</reference>
<protein>
    <submittedName>
        <fullName evidence="2">Uncharacterized protein</fullName>
    </submittedName>
</protein>
<evidence type="ECO:0000256" key="1">
    <source>
        <dbReference type="SAM" id="Phobius"/>
    </source>
</evidence>
<reference evidence="2" key="1">
    <citation type="journal article" date="2023" name="IScience">
        <title>Live-bearing cockroach genome reveals convergent evolutionary mechanisms linked to viviparity in insects and beyond.</title>
        <authorList>
            <person name="Fouks B."/>
            <person name="Harrison M.C."/>
            <person name="Mikhailova A.A."/>
            <person name="Marchal E."/>
            <person name="English S."/>
            <person name="Carruthers M."/>
            <person name="Jennings E.C."/>
            <person name="Chiamaka E.L."/>
            <person name="Frigard R.A."/>
            <person name="Pippel M."/>
            <person name="Attardo G.M."/>
            <person name="Benoit J.B."/>
            <person name="Bornberg-Bauer E."/>
            <person name="Tobe S.S."/>
        </authorList>
    </citation>
    <scope>NUCLEOTIDE SEQUENCE</scope>
    <source>
        <strain evidence="2">Stay&amp;Tobe</strain>
    </source>
</reference>
<keyword evidence="1" id="KW-0812">Transmembrane</keyword>
<dbReference type="Proteomes" id="UP001233999">
    <property type="component" value="Unassembled WGS sequence"/>
</dbReference>